<feature type="region of interest" description="Disordered" evidence="6">
    <location>
        <begin position="192"/>
        <end position="255"/>
    </location>
</feature>
<feature type="compositionally biased region" description="Basic and acidic residues" evidence="6">
    <location>
        <begin position="469"/>
        <end position="485"/>
    </location>
</feature>
<evidence type="ECO:0000256" key="5">
    <source>
        <dbReference type="PROSITE-ProRule" id="PRU00723"/>
    </source>
</evidence>
<keyword evidence="2" id="KW-0677">Repeat</keyword>
<feature type="region of interest" description="Disordered" evidence="6">
    <location>
        <begin position="326"/>
        <end position="351"/>
    </location>
</feature>
<reference evidence="8" key="2">
    <citation type="submission" date="2021-03" db="UniProtKB">
        <authorList>
            <consortium name="Ensembl"/>
        </authorList>
    </citation>
    <scope>IDENTIFICATION</scope>
</reference>
<sequence>MFVIIIYIMECALKSFSFAYFFHAYKLLERRAAFGNQQGSSSVTIEPSCTNMSSQGEDCYFYFYSTCTKGDSCPFRHCEAAVGSETVCTLWQEGRCFRQICKFRHMEIDKKRSEIPCYWENQLSGCQKGNCAFHHTKGRFVDGVFMPPSKSNLPNPEPSTVEPPTPQLSLPQGKLSVAPTPQLRGVKKIEANENIPSPTHPPVVINAADDDEDDDDLISEEGDETKNTGQLHSSSIAHQGARIVSSRKSATPQKINKDASLNFHIKTLEEIKLKRQKGEEHCLADAVDGSSIQTTTGGNMIVRTVSFYSKDKPSICLSLAQRLGKRTTPTDESPLADSVGSFPPAKKSLHQRLGRRITPHGIGIDTKKVRIPRPLKERLGLPTEQNSTETEKAARPAPEIHIKTLQEIRQEKANQKQQQRSKVLPCKSNETLNAETEVASKSSMHIKTFSEIHAEKRQRQLKALTLESQEEKKHKLESHSDEIHKNGQGAKRPRTEEQQGETEMEEKPLETTLTENVGNQKEMKSEEKGNYVTDPGNQKKEHLVQSPLCGSAKEAKGRSQSIEQVRVKTLEEIRREKALRLQQGSKQEKTQSEESQLQPLSSRKRILRILNPVGNREKMESATESNSGNSLKVTCVKPSLESLKEEMNNSCSHLLQSQALNKTSITSSLEVSSAGYSKQPGTALEQNHESKTKEKPKVNVEPHVVRKHLPSKSTIKRKVQEIPAVAAVRPLSPAAMSIAEQDSTVSMVPANEASLLVEHLVASKPLNESELATPEPYVPHTAQTHAKSRRTSTTSAGKPNLATEDDFDKLIWEISEGKLEAEIDLDPKNWWRRFTGLDSSFLLTDQ</sequence>
<dbReference type="Xenbase" id="XB-GENE-5801315">
    <property type="gene designation" value="zc3h11a"/>
</dbReference>
<dbReference type="GeneTree" id="ENSGT00920000149095"/>
<dbReference type="FunFam" id="4.10.1000.10:FF:000024">
    <property type="entry name" value="Zinc finger CCCH domain-containing protein 11A"/>
    <property type="match status" value="1"/>
</dbReference>
<dbReference type="InParanoid" id="A0A803JL14"/>
<dbReference type="GO" id="GO:0008270">
    <property type="term" value="F:zinc ion binding"/>
    <property type="evidence" value="ECO:0007669"/>
    <property type="project" value="UniProtKB-KW"/>
</dbReference>
<evidence type="ECO:0000259" key="7">
    <source>
        <dbReference type="PROSITE" id="PS50103"/>
    </source>
</evidence>
<dbReference type="InterPro" id="IPR041686">
    <property type="entry name" value="Znf-CCCH_3"/>
</dbReference>
<dbReference type="SMART" id="SM00356">
    <property type="entry name" value="ZnF_C3H1"/>
    <property type="match status" value="3"/>
</dbReference>
<protein>
    <submittedName>
        <fullName evidence="8">Zinc finger CCCH-type-containing 11A</fullName>
    </submittedName>
</protein>
<feature type="region of interest" description="Disordered" evidence="6">
    <location>
        <begin position="469"/>
        <end position="540"/>
    </location>
</feature>
<name>A0A803JL14_XENTR</name>
<feature type="region of interest" description="Disordered" evidence="6">
    <location>
        <begin position="780"/>
        <end position="801"/>
    </location>
</feature>
<dbReference type="FunCoup" id="A0A803JL14">
    <property type="interactions" value="1872"/>
</dbReference>
<feature type="zinc finger region" description="C3H1-type" evidence="5">
    <location>
        <begin position="53"/>
        <end position="80"/>
    </location>
</feature>
<dbReference type="PANTHER" id="PTHR15725">
    <property type="entry name" value="ZN-FINGER, C-X8-C-X5-C-X3-H TYPE-CONTAINING"/>
    <property type="match status" value="1"/>
</dbReference>
<feature type="region of interest" description="Disordered" evidence="6">
    <location>
        <begin position="377"/>
        <end position="398"/>
    </location>
</feature>
<evidence type="ECO:0000256" key="4">
    <source>
        <dbReference type="ARBA" id="ARBA00022833"/>
    </source>
</evidence>
<keyword evidence="4 5" id="KW-0862">Zinc</keyword>
<gene>
    <name evidence="8" type="primary">zc3h11a</name>
</gene>
<feature type="compositionally biased region" description="Acidic residues" evidence="6">
    <location>
        <begin position="208"/>
        <end position="223"/>
    </location>
</feature>
<reference evidence="8" key="1">
    <citation type="journal article" date="2010" name="Science">
        <title>The genome of the Western clawed frog Xenopus tropicalis.</title>
        <authorList>
            <person name="Hellsten U."/>
            <person name="Harland R.M."/>
            <person name="Gilchrist M.J."/>
            <person name="Hendrix D."/>
            <person name="Jurka J."/>
            <person name="Kapitonov V."/>
            <person name="Ovcharenko I."/>
            <person name="Putnam N.H."/>
            <person name="Shu S."/>
            <person name="Taher L."/>
            <person name="Blitz I.L."/>
            <person name="Blumberg B."/>
            <person name="Dichmann D.S."/>
            <person name="Dubchak I."/>
            <person name="Amaya E."/>
            <person name="Detter J.C."/>
            <person name="Fletcher R."/>
            <person name="Gerhard D.S."/>
            <person name="Goodstein D."/>
            <person name="Graves T."/>
            <person name="Grigoriev I.V."/>
            <person name="Grimwood J."/>
            <person name="Kawashima T."/>
            <person name="Lindquist E."/>
            <person name="Lucas S.M."/>
            <person name="Mead P.E."/>
            <person name="Mitros T."/>
            <person name="Ogino H."/>
            <person name="Ohta Y."/>
            <person name="Poliakov A.V."/>
            <person name="Pollet N."/>
            <person name="Robert J."/>
            <person name="Salamov A."/>
            <person name="Sater A.K."/>
            <person name="Schmutz J."/>
            <person name="Terry A."/>
            <person name="Vize P.D."/>
            <person name="Warren W.C."/>
            <person name="Wells D."/>
            <person name="Wills A."/>
            <person name="Wilson R.K."/>
            <person name="Zimmerman L.B."/>
            <person name="Zorn A.M."/>
            <person name="Grainger R."/>
            <person name="Grammer T."/>
            <person name="Khokha M.K."/>
            <person name="Richardson P.M."/>
            <person name="Rokhsar D.S."/>
        </authorList>
    </citation>
    <scope>NUCLEOTIDE SEQUENCE [LARGE SCALE GENOMIC DNA]</scope>
    <source>
        <strain evidence="8">Nigerian</strain>
    </source>
</reference>
<dbReference type="Gene3D" id="4.10.1000.10">
    <property type="entry name" value="Zinc finger, CCCH-type"/>
    <property type="match status" value="1"/>
</dbReference>
<evidence type="ECO:0000256" key="3">
    <source>
        <dbReference type="ARBA" id="ARBA00022771"/>
    </source>
</evidence>
<evidence type="ECO:0000256" key="6">
    <source>
        <dbReference type="SAM" id="MobiDB-lite"/>
    </source>
</evidence>
<dbReference type="AlphaFoldDB" id="A0A803JL14"/>
<feature type="compositionally biased region" description="Polar residues" evidence="6">
    <location>
        <begin position="781"/>
        <end position="797"/>
    </location>
</feature>
<dbReference type="Bgee" id="ENSXETG00000000439">
    <property type="expression patterns" value="Expressed in ovary and 15 other cell types or tissues"/>
</dbReference>
<feature type="region of interest" description="Disordered" evidence="6">
    <location>
        <begin position="578"/>
        <end position="603"/>
    </location>
</feature>
<evidence type="ECO:0000313" key="8">
    <source>
        <dbReference type="Ensembl" id="ENSXETP00000108608"/>
    </source>
</evidence>
<feature type="region of interest" description="Disordered" evidence="6">
    <location>
        <begin position="146"/>
        <end position="177"/>
    </location>
</feature>
<feature type="region of interest" description="Disordered" evidence="6">
    <location>
        <begin position="671"/>
        <end position="697"/>
    </location>
</feature>
<feature type="compositionally biased region" description="Basic and acidic residues" evidence="6">
    <location>
        <begin position="389"/>
        <end position="398"/>
    </location>
</feature>
<dbReference type="Ensembl" id="ENSXETT00000112420">
    <property type="protein sequence ID" value="ENSXETP00000108608"/>
    <property type="gene ID" value="ENSXETG00000000439"/>
</dbReference>
<feature type="domain" description="C3H1-type" evidence="7">
    <location>
        <begin position="53"/>
        <end position="80"/>
    </location>
</feature>
<organism evidence="8">
    <name type="scientific">Xenopus tropicalis</name>
    <name type="common">Western clawed frog</name>
    <name type="synonym">Silurana tropicalis</name>
    <dbReference type="NCBI Taxonomy" id="8364"/>
    <lineage>
        <taxon>Eukaryota</taxon>
        <taxon>Metazoa</taxon>
        <taxon>Chordata</taxon>
        <taxon>Craniata</taxon>
        <taxon>Vertebrata</taxon>
        <taxon>Euteleostomi</taxon>
        <taxon>Amphibia</taxon>
        <taxon>Batrachia</taxon>
        <taxon>Anura</taxon>
        <taxon>Pipoidea</taxon>
        <taxon>Pipidae</taxon>
        <taxon>Xenopodinae</taxon>
        <taxon>Xenopus</taxon>
        <taxon>Silurana</taxon>
    </lineage>
</organism>
<evidence type="ECO:0000256" key="2">
    <source>
        <dbReference type="ARBA" id="ARBA00022737"/>
    </source>
</evidence>
<feature type="compositionally biased region" description="Polar residues" evidence="6">
    <location>
        <begin position="671"/>
        <end position="680"/>
    </location>
</feature>
<evidence type="ECO:0000256" key="1">
    <source>
        <dbReference type="ARBA" id="ARBA00022723"/>
    </source>
</evidence>
<keyword evidence="1 5" id="KW-0479">Metal-binding</keyword>
<dbReference type="Pfam" id="PF15663">
    <property type="entry name" value="zf-CCCH_3"/>
    <property type="match status" value="1"/>
</dbReference>
<dbReference type="PANTHER" id="PTHR15725:SF14">
    <property type="entry name" value="ZINC FINGER CCCH DOMAIN-CONTAINING PROTEIN 11A"/>
    <property type="match status" value="1"/>
</dbReference>
<feature type="compositionally biased region" description="Pro residues" evidence="6">
    <location>
        <begin position="155"/>
        <end position="166"/>
    </location>
</feature>
<keyword evidence="3 5" id="KW-0863">Zinc-finger</keyword>
<dbReference type="PROSITE" id="PS50103">
    <property type="entry name" value="ZF_C3H1"/>
    <property type="match status" value="1"/>
</dbReference>
<proteinExistence type="predicted"/>
<feature type="compositionally biased region" description="Polar residues" evidence="6">
    <location>
        <begin position="227"/>
        <end position="237"/>
    </location>
</feature>
<dbReference type="InterPro" id="IPR000571">
    <property type="entry name" value="Znf_CCCH"/>
</dbReference>
<feature type="compositionally biased region" description="Basic and acidic residues" evidence="6">
    <location>
        <begin position="686"/>
        <end position="697"/>
    </location>
</feature>
<accession>A0A803JL14</accession>